<dbReference type="Pfam" id="PF04893">
    <property type="entry name" value="Yip1"/>
    <property type="match status" value="1"/>
</dbReference>
<comment type="subcellular location">
    <subcellularLocation>
        <location evidence="1">Membrane</location>
        <topology evidence="1">Multi-pass membrane protein</topology>
    </subcellularLocation>
</comment>
<feature type="transmembrane region" description="Helical" evidence="5">
    <location>
        <begin position="177"/>
        <end position="197"/>
    </location>
</feature>
<evidence type="ECO:0000256" key="5">
    <source>
        <dbReference type="SAM" id="Phobius"/>
    </source>
</evidence>
<evidence type="ECO:0000256" key="2">
    <source>
        <dbReference type="ARBA" id="ARBA00022692"/>
    </source>
</evidence>
<keyword evidence="3 5" id="KW-1133">Transmembrane helix</keyword>
<name>A0ABV8J9C7_9BACL</name>
<feature type="transmembrane region" description="Helical" evidence="5">
    <location>
        <begin position="59"/>
        <end position="82"/>
    </location>
</feature>
<protein>
    <submittedName>
        <fullName evidence="7">YIP1 family protein</fullName>
    </submittedName>
</protein>
<sequence>MAALKIALLNLWTRPRSTMDELINMNGKPYLWLVVLSGIGLRLDQASNGNLGDRTATDYIIVTSFIIGPIIGLIAWLLYSGLSHLLIRAFGGYGDWAETRRVFAWSTVPLVAKLFLWVPLLTIYGDYMFSSATPSGLGYVSFFLLIGLLEFILIGWFFVILSQGLSEVHSISAWKSFWSVILLPFTLFILVFLFALITL</sequence>
<feature type="transmembrane region" description="Helical" evidence="5">
    <location>
        <begin position="136"/>
        <end position="157"/>
    </location>
</feature>
<evidence type="ECO:0000256" key="1">
    <source>
        <dbReference type="ARBA" id="ARBA00004141"/>
    </source>
</evidence>
<dbReference type="InterPro" id="IPR006977">
    <property type="entry name" value="Yip1_dom"/>
</dbReference>
<feature type="domain" description="Yip1" evidence="6">
    <location>
        <begin position="10"/>
        <end position="194"/>
    </location>
</feature>
<evidence type="ECO:0000256" key="4">
    <source>
        <dbReference type="ARBA" id="ARBA00023136"/>
    </source>
</evidence>
<evidence type="ECO:0000313" key="7">
    <source>
        <dbReference type="EMBL" id="MFC4075486.1"/>
    </source>
</evidence>
<dbReference type="Proteomes" id="UP001595843">
    <property type="component" value="Unassembled WGS sequence"/>
</dbReference>
<comment type="caution">
    <text evidence="7">The sequence shown here is derived from an EMBL/GenBank/DDBJ whole genome shotgun (WGS) entry which is preliminary data.</text>
</comment>
<reference evidence="8" key="1">
    <citation type="journal article" date="2019" name="Int. J. Syst. Evol. Microbiol.">
        <title>The Global Catalogue of Microorganisms (GCM) 10K type strain sequencing project: providing services to taxonomists for standard genome sequencing and annotation.</title>
        <authorList>
            <consortium name="The Broad Institute Genomics Platform"/>
            <consortium name="The Broad Institute Genome Sequencing Center for Infectious Disease"/>
            <person name="Wu L."/>
            <person name="Ma J."/>
        </authorList>
    </citation>
    <scope>NUCLEOTIDE SEQUENCE [LARGE SCALE GENOMIC DNA]</scope>
    <source>
        <strain evidence="8">IBRC-M 10813</strain>
    </source>
</reference>
<keyword evidence="8" id="KW-1185">Reference proteome</keyword>
<dbReference type="EMBL" id="JBHSAP010000004">
    <property type="protein sequence ID" value="MFC4075486.1"/>
    <property type="molecule type" value="Genomic_DNA"/>
</dbReference>
<dbReference type="RefSeq" id="WP_380701447.1">
    <property type="nucleotide sequence ID" value="NZ_JBHSAP010000004.1"/>
</dbReference>
<keyword evidence="4 5" id="KW-0472">Membrane</keyword>
<evidence type="ECO:0000259" key="6">
    <source>
        <dbReference type="Pfam" id="PF04893"/>
    </source>
</evidence>
<accession>A0ABV8J9C7</accession>
<gene>
    <name evidence="7" type="ORF">ACFOUO_01525</name>
</gene>
<evidence type="ECO:0000256" key="3">
    <source>
        <dbReference type="ARBA" id="ARBA00022989"/>
    </source>
</evidence>
<keyword evidence="2 5" id="KW-0812">Transmembrane</keyword>
<evidence type="ECO:0000313" key="8">
    <source>
        <dbReference type="Proteomes" id="UP001595843"/>
    </source>
</evidence>
<proteinExistence type="predicted"/>
<feature type="transmembrane region" description="Helical" evidence="5">
    <location>
        <begin position="102"/>
        <end position="124"/>
    </location>
</feature>
<organism evidence="7 8">
    <name type="scientific">Salinithrix halophila</name>
    <dbReference type="NCBI Taxonomy" id="1485204"/>
    <lineage>
        <taxon>Bacteria</taxon>
        <taxon>Bacillati</taxon>
        <taxon>Bacillota</taxon>
        <taxon>Bacilli</taxon>
        <taxon>Bacillales</taxon>
        <taxon>Thermoactinomycetaceae</taxon>
        <taxon>Salinithrix</taxon>
    </lineage>
</organism>